<feature type="transmembrane region" description="Helical" evidence="6">
    <location>
        <begin position="67"/>
        <end position="87"/>
    </location>
</feature>
<feature type="transmembrane region" description="Helical" evidence="6">
    <location>
        <begin position="189"/>
        <end position="208"/>
    </location>
</feature>
<dbReference type="SUPFAM" id="SSF103481">
    <property type="entry name" value="Multidrug resistance efflux transporter EmrE"/>
    <property type="match status" value="2"/>
</dbReference>
<evidence type="ECO:0000256" key="3">
    <source>
        <dbReference type="ARBA" id="ARBA00022692"/>
    </source>
</evidence>
<name>A0A379EVS2_9PAST</name>
<feature type="transmembrane region" description="Helical" evidence="6">
    <location>
        <begin position="253"/>
        <end position="272"/>
    </location>
</feature>
<dbReference type="InterPro" id="IPR000620">
    <property type="entry name" value="EamA_dom"/>
</dbReference>
<feature type="transmembrane region" description="Helical" evidence="6">
    <location>
        <begin position="159"/>
        <end position="177"/>
    </location>
</feature>
<dbReference type="Pfam" id="PF00892">
    <property type="entry name" value="EamA"/>
    <property type="match status" value="2"/>
</dbReference>
<gene>
    <name evidence="8" type="primary">rhaT</name>
    <name evidence="8" type="ORF">NCTC11621_01535</name>
</gene>
<dbReference type="PANTHER" id="PTHR32322:SF18">
    <property type="entry name" value="S-ADENOSYLMETHIONINE_S-ADENOSYLHOMOCYSTEINE TRANSPORTER"/>
    <property type="match status" value="1"/>
</dbReference>
<dbReference type="PANTHER" id="PTHR32322">
    <property type="entry name" value="INNER MEMBRANE TRANSPORTER"/>
    <property type="match status" value="1"/>
</dbReference>
<evidence type="ECO:0000256" key="2">
    <source>
        <dbReference type="ARBA" id="ARBA00022475"/>
    </source>
</evidence>
<feature type="transmembrane region" description="Helical" evidence="6">
    <location>
        <begin position="223"/>
        <end position="241"/>
    </location>
</feature>
<keyword evidence="3 6" id="KW-0812">Transmembrane</keyword>
<keyword evidence="2" id="KW-1003">Cell membrane</keyword>
<evidence type="ECO:0000256" key="1">
    <source>
        <dbReference type="ARBA" id="ARBA00004651"/>
    </source>
</evidence>
<comment type="subcellular location">
    <subcellularLocation>
        <location evidence="1">Cell membrane</location>
        <topology evidence="1">Multi-pass membrane protein</topology>
    </subcellularLocation>
</comment>
<reference evidence="8 9" key="1">
    <citation type="submission" date="2018-06" db="EMBL/GenBank/DDBJ databases">
        <authorList>
            <consortium name="Pathogen Informatics"/>
            <person name="Doyle S."/>
        </authorList>
    </citation>
    <scope>NUCLEOTIDE SEQUENCE [LARGE SCALE GENOMIC DNA]</scope>
    <source>
        <strain evidence="8 9">NCTC11621</strain>
    </source>
</reference>
<keyword evidence="5 6" id="KW-0472">Membrane</keyword>
<evidence type="ECO:0000313" key="9">
    <source>
        <dbReference type="Proteomes" id="UP000254704"/>
    </source>
</evidence>
<feature type="transmembrane region" description="Helical" evidence="6">
    <location>
        <begin position="99"/>
        <end position="118"/>
    </location>
</feature>
<dbReference type="InterPro" id="IPR050638">
    <property type="entry name" value="AA-Vitamin_Transporters"/>
</dbReference>
<feature type="transmembrane region" description="Helical" evidence="6">
    <location>
        <begin position="278"/>
        <end position="294"/>
    </location>
</feature>
<accession>A0A379EVS2</accession>
<protein>
    <submittedName>
        <fullName evidence="8">RhaT protein</fullName>
    </submittedName>
</protein>
<evidence type="ECO:0000313" key="8">
    <source>
        <dbReference type="EMBL" id="SUC10481.1"/>
    </source>
</evidence>
<feature type="transmembrane region" description="Helical" evidence="6">
    <location>
        <begin position="7"/>
        <end position="25"/>
    </location>
</feature>
<proteinExistence type="predicted"/>
<feature type="domain" description="EamA" evidence="7">
    <location>
        <begin position="7"/>
        <end position="141"/>
    </location>
</feature>
<dbReference type="AlphaFoldDB" id="A0A379EVS2"/>
<organism evidence="8 9">
    <name type="scientific">Pasteurella canis</name>
    <dbReference type="NCBI Taxonomy" id="753"/>
    <lineage>
        <taxon>Bacteria</taxon>
        <taxon>Pseudomonadati</taxon>
        <taxon>Pseudomonadota</taxon>
        <taxon>Gammaproteobacteria</taxon>
        <taxon>Pasteurellales</taxon>
        <taxon>Pasteurellaceae</taxon>
        <taxon>Pasteurella</taxon>
    </lineage>
</organism>
<feature type="transmembrane region" description="Helical" evidence="6">
    <location>
        <begin position="125"/>
        <end position="144"/>
    </location>
</feature>
<sequence>MRQKQGYGYFCLVLATLFWGGNYLFGKMLSNDIAPILLNYSRWLPAAFILFLLFGKNLPQFFPIIRQNWLILTALALLGIVIFPVFLYQGLQTTTTLNASIYLAVVPIVVLFLNRLIFADPIRPMLLLGAITSFTGVLWLLSHGELNRLYQLDINQGDLWAIGSAISWALYCCIIRLKPATLPNTMMLTAQVCIAMLLFTPVFIWQYLQLEQNFISTLSSHQYWIIGYLIIGPSILSYAFWNYGISIVGGAKGAAFTNATPLFAAIFGILVLNEQLHTYHIVSACLIVVGLWLCNKKAVDEK</sequence>
<evidence type="ECO:0000259" key="7">
    <source>
        <dbReference type="Pfam" id="PF00892"/>
    </source>
</evidence>
<feature type="domain" description="EamA" evidence="7">
    <location>
        <begin position="157"/>
        <end position="294"/>
    </location>
</feature>
<evidence type="ECO:0000256" key="4">
    <source>
        <dbReference type="ARBA" id="ARBA00022989"/>
    </source>
</evidence>
<dbReference type="Proteomes" id="UP000254704">
    <property type="component" value="Unassembled WGS sequence"/>
</dbReference>
<dbReference type="GO" id="GO:0005886">
    <property type="term" value="C:plasma membrane"/>
    <property type="evidence" value="ECO:0007669"/>
    <property type="project" value="UniProtKB-SubCell"/>
</dbReference>
<dbReference type="EMBL" id="UGTV01000015">
    <property type="protein sequence ID" value="SUC10481.1"/>
    <property type="molecule type" value="Genomic_DNA"/>
</dbReference>
<evidence type="ECO:0000256" key="5">
    <source>
        <dbReference type="ARBA" id="ARBA00023136"/>
    </source>
</evidence>
<keyword evidence="4 6" id="KW-1133">Transmembrane helix</keyword>
<dbReference type="RefSeq" id="WP_115323141.1">
    <property type="nucleotide sequence ID" value="NZ_UGTV01000015.1"/>
</dbReference>
<dbReference type="InterPro" id="IPR037185">
    <property type="entry name" value="EmrE-like"/>
</dbReference>
<evidence type="ECO:0000256" key="6">
    <source>
        <dbReference type="SAM" id="Phobius"/>
    </source>
</evidence>
<feature type="transmembrane region" description="Helical" evidence="6">
    <location>
        <begin position="37"/>
        <end position="55"/>
    </location>
</feature>